<evidence type="ECO:0000313" key="2">
    <source>
        <dbReference type="Proteomes" id="UP000324974"/>
    </source>
</evidence>
<reference evidence="2" key="1">
    <citation type="submission" date="2019-08" db="EMBL/GenBank/DDBJ databases">
        <title>Limnoglobus roseus gen. nov., sp. nov., a novel freshwater planctomycete with a giant genome from the family Gemmataceae.</title>
        <authorList>
            <person name="Kulichevskaya I.S."/>
            <person name="Naumoff D.G."/>
            <person name="Miroshnikov K."/>
            <person name="Ivanova A."/>
            <person name="Philippov D.A."/>
            <person name="Hakobyan A."/>
            <person name="Rijpstra I.C."/>
            <person name="Sinninghe Damste J.S."/>
            <person name="Liesack W."/>
            <person name="Dedysh S.N."/>
        </authorList>
    </citation>
    <scope>NUCLEOTIDE SEQUENCE [LARGE SCALE GENOMIC DNA]</scope>
    <source>
        <strain evidence="2">PX52</strain>
    </source>
</reference>
<dbReference type="SUPFAM" id="SSF52980">
    <property type="entry name" value="Restriction endonuclease-like"/>
    <property type="match status" value="1"/>
</dbReference>
<protein>
    <submittedName>
        <fullName evidence="1">Uma2 family endonuclease</fullName>
    </submittedName>
</protein>
<dbReference type="Proteomes" id="UP000324974">
    <property type="component" value="Chromosome"/>
</dbReference>
<keyword evidence="1" id="KW-0255">Endonuclease</keyword>
<dbReference type="KEGG" id="lrs:PX52LOC_02300"/>
<gene>
    <name evidence="1" type="ORF">PX52LOC_02300</name>
</gene>
<dbReference type="InterPro" id="IPR011335">
    <property type="entry name" value="Restrct_endonuc-II-like"/>
</dbReference>
<keyword evidence="2" id="KW-1185">Reference proteome</keyword>
<proteinExistence type="predicted"/>
<dbReference type="InterPro" id="IPR012296">
    <property type="entry name" value="Nuclease_put_TT1808"/>
</dbReference>
<sequence>MSAKLALSLDDMIASPPVGSPLVLFRWTVEQYSELNKLDIFHAARSVLVHGEIYPRPRRTPQHEYVIGKVHDWLWKTFRGDGHHARSQTGLVIDEFSRLAPDVSVVEGLLER</sequence>
<accession>A0A5C1A9Y7</accession>
<name>A0A5C1A9Y7_9BACT</name>
<dbReference type="AlphaFoldDB" id="A0A5C1A9Y7"/>
<dbReference type="EMBL" id="CP042425">
    <property type="protein sequence ID" value="QEL15385.1"/>
    <property type="molecule type" value="Genomic_DNA"/>
</dbReference>
<evidence type="ECO:0000313" key="1">
    <source>
        <dbReference type="EMBL" id="QEL15385.1"/>
    </source>
</evidence>
<dbReference type="RefSeq" id="WP_149110206.1">
    <property type="nucleotide sequence ID" value="NZ_CP042425.1"/>
</dbReference>
<dbReference type="Gene3D" id="3.90.1570.10">
    <property type="entry name" value="tt1808, chain A"/>
    <property type="match status" value="1"/>
</dbReference>
<dbReference type="GO" id="GO:0004519">
    <property type="term" value="F:endonuclease activity"/>
    <property type="evidence" value="ECO:0007669"/>
    <property type="project" value="UniProtKB-KW"/>
</dbReference>
<keyword evidence="1" id="KW-0378">Hydrolase</keyword>
<keyword evidence="1" id="KW-0540">Nuclease</keyword>
<organism evidence="1 2">
    <name type="scientific">Limnoglobus roseus</name>
    <dbReference type="NCBI Taxonomy" id="2598579"/>
    <lineage>
        <taxon>Bacteria</taxon>
        <taxon>Pseudomonadati</taxon>
        <taxon>Planctomycetota</taxon>
        <taxon>Planctomycetia</taxon>
        <taxon>Gemmatales</taxon>
        <taxon>Gemmataceae</taxon>
        <taxon>Limnoglobus</taxon>
    </lineage>
</organism>